<organism evidence="3 4">
    <name type="scientific">Fusobacterium gonidiaformans 3-1-5R</name>
    <dbReference type="NCBI Taxonomy" id="469605"/>
    <lineage>
        <taxon>Bacteria</taxon>
        <taxon>Fusobacteriati</taxon>
        <taxon>Fusobacteriota</taxon>
        <taxon>Fusobacteriia</taxon>
        <taxon>Fusobacteriales</taxon>
        <taxon>Fusobacteriaceae</taxon>
        <taxon>Fusobacterium</taxon>
    </lineage>
</organism>
<dbReference type="AlphaFoldDB" id="E5BFI5"/>
<dbReference type="Proteomes" id="UP000002975">
    <property type="component" value="Unassembled WGS sequence"/>
</dbReference>
<keyword evidence="2" id="KW-0472">Membrane</keyword>
<feature type="coiled-coil region" evidence="1">
    <location>
        <begin position="70"/>
        <end position="97"/>
    </location>
</feature>
<reference evidence="3 4" key="1">
    <citation type="submission" date="2009-02" db="EMBL/GenBank/DDBJ databases">
        <title>The Genome Sequence of Fusobacterium sp. 3_1_5R.</title>
        <authorList>
            <consortium name="The Broad Institute Genome Sequencing Platform"/>
            <person name="Ward D."/>
            <person name="Young S.K."/>
            <person name="Kodira C.D."/>
            <person name="Zeng Q."/>
            <person name="Koehrsen M."/>
            <person name="Alvarado L."/>
            <person name="Berlin A."/>
            <person name="Borenstein D."/>
            <person name="Chen Z."/>
            <person name="Engels R."/>
            <person name="Freedman E."/>
            <person name="Gellesch M."/>
            <person name="Goldberg J."/>
            <person name="Griggs A."/>
            <person name="Gujja S."/>
            <person name="Heiman D."/>
            <person name="Hepburn T."/>
            <person name="Howarth C."/>
            <person name="Jen D."/>
            <person name="Larson L."/>
            <person name="Lewis B."/>
            <person name="Mehta T."/>
            <person name="Park D."/>
            <person name="Pearson M."/>
            <person name="Roberts A."/>
            <person name="Saif S."/>
            <person name="Shea T."/>
            <person name="Shenoy N."/>
            <person name="Sisk P."/>
            <person name="Stolte C."/>
            <person name="Sykes S."/>
            <person name="Walk T."/>
            <person name="White J."/>
            <person name="Yandava C."/>
            <person name="Allen-Vercoe E."/>
            <person name="Strauss J."/>
            <person name="Ambrose C."/>
            <person name="Lander E."/>
            <person name="Nusbaum C."/>
            <person name="Galagan J."/>
            <person name="Birren B."/>
        </authorList>
    </citation>
    <scope>NUCLEOTIDE SEQUENCE [LARGE SCALE GENOMIC DNA]</scope>
    <source>
        <strain evidence="3 4">3_1_5R</strain>
    </source>
</reference>
<accession>E5BFI5</accession>
<name>E5BFI5_9FUSO</name>
<protein>
    <submittedName>
        <fullName evidence="3">Uncharacterized protein</fullName>
    </submittedName>
</protein>
<dbReference type="HOGENOM" id="CLU_1862271_0_0_0"/>
<keyword evidence="2" id="KW-0812">Transmembrane</keyword>
<gene>
    <name evidence="3" type="ORF">FSBG_00363</name>
</gene>
<feature type="transmembrane region" description="Helical" evidence="2">
    <location>
        <begin position="119"/>
        <end position="136"/>
    </location>
</feature>
<sequence>MKSFFIFIFIFVIGLIGYGADSYQNDTDGNKVREEFTTVFQEAEEFYLLDNILSIEEKEKVLQTLPANTVKEKEKVIQEILKEKEEVIKNIGEYKKQKWKKDIEDQKNFNKSIQSKKEAIFPMMIFLVMMLCFFSPF</sequence>
<dbReference type="RefSeq" id="WP_008800941.1">
    <property type="nucleotide sequence ID" value="NZ_GG657971.1"/>
</dbReference>
<dbReference type="BioCyc" id="FSP469605-HMP:GTSP-366-MONOMER"/>
<evidence type="ECO:0000313" key="4">
    <source>
        <dbReference type="Proteomes" id="UP000002975"/>
    </source>
</evidence>
<keyword evidence="1" id="KW-0175">Coiled coil</keyword>
<keyword evidence="4" id="KW-1185">Reference proteome</keyword>
<keyword evidence="2" id="KW-1133">Transmembrane helix</keyword>
<evidence type="ECO:0000256" key="2">
    <source>
        <dbReference type="SAM" id="Phobius"/>
    </source>
</evidence>
<evidence type="ECO:0000256" key="1">
    <source>
        <dbReference type="SAM" id="Coils"/>
    </source>
</evidence>
<dbReference type="EMBL" id="GG657971">
    <property type="protein sequence ID" value="EFS20866.1"/>
    <property type="molecule type" value="Genomic_DNA"/>
</dbReference>
<proteinExistence type="predicted"/>
<evidence type="ECO:0000313" key="3">
    <source>
        <dbReference type="EMBL" id="EFS20866.1"/>
    </source>
</evidence>